<gene>
    <name evidence="3" type="primary">amiA</name>
    <name evidence="3" type="ORF">Sya03_19460</name>
</gene>
<dbReference type="RefSeq" id="WP_203937897.1">
    <property type="nucleotide sequence ID" value="NZ_BAAAGJ010000012.1"/>
</dbReference>
<dbReference type="InterPro" id="IPR050695">
    <property type="entry name" value="N-acetylmuramoyl_amidase_3"/>
</dbReference>
<dbReference type="Pfam" id="PF01471">
    <property type="entry name" value="PG_binding_1"/>
    <property type="match status" value="2"/>
</dbReference>
<organism evidence="3 4">
    <name type="scientific">Spirilliplanes yamanashiensis</name>
    <dbReference type="NCBI Taxonomy" id="42233"/>
    <lineage>
        <taxon>Bacteria</taxon>
        <taxon>Bacillati</taxon>
        <taxon>Actinomycetota</taxon>
        <taxon>Actinomycetes</taxon>
        <taxon>Micromonosporales</taxon>
        <taxon>Micromonosporaceae</taxon>
        <taxon>Spirilliplanes</taxon>
    </lineage>
</organism>
<dbReference type="InterPro" id="IPR036366">
    <property type="entry name" value="PGBDSf"/>
</dbReference>
<dbReference type="Proteomes" id="UP000652013">
    <property type="component" value="Unassembled WGS sequence"/>
</dbReference>
<evidence type="ECO:0000256" key="1">
    <source>
        <dbReference type="ARBA" id="ARBA00022801"/>
    </source>
</evidence>
<dbReference type="Gene3D" id="3.40.630.40">
    <property type="entry name" value="Zn-dependent exopeptidases"/>
    <property type="match status" value="1"/>
</dbReference>
<dbReference type="PANTHER" id="PTHR30404:SF0">
    <property type="entry name" value="N-ACETYLMURAMOYL-L-ALANINE AMIDASE AMIC"/>
    <property type="match status" value="1"/>
</dbReference>
<keyword evidence="1" id="KW-0378">Hydrolase</keyword>
<dbReference type="CDD" id="cd02696">
    <property type="entry name" value="MurNAc-LAA"/>
    <property type="match status" value="1"/>
</dbReference>
<reference evidence="3" key="1">
    <citation type="submission" date="2021-01" db="EMBL/GenBank/DDBJ databases">
        <title>Whole genome shotgun sequence of Spirilliplanes yamanashiensis NBRC 15828.</title>
        <authorList>
            <person name="Komaki H."/>
            <person name="Tamura T."/>
        </authorList>
    </citation>
    <scope>NUCLEOTIDE SEQUENCE</scope>
    <source>
        <strain evidence="3">NBRC 15828</strain>
    </source>
</reference>
<dbReference type="SUPFAM" id="SSF53187">
    <property type="entry name" value="Zn-dependent exopeptidases"/>
    <property type="match status" value="1"/>
</dbReference>
<dbReference type="SUPFAM" id="SSF47090">
    <property type="entry name" value="PGBD-like"/>
    <property type="match status" value="2"/>
</dbReference>
<evidence type="ECO:0000313" key="4">
    <source>
        <dbReference type="Proteomes" id="UP000652013"/>
    </source>
</evidence>
<dbReference type="Pfam" id="PF01520">
    <property type="entry name" value="Amidase_3"/>
    <property type="match status" value="1"/>
</dbReference>
<feature type="domain" description="MurNAc-LAA" evidence="2">
    <location>
        <begin position="244"/>
        <end position="360"/>
    </location>
</feature>
<dbReference type="PANTHER" id="PTHR30404">
    <property type="entry name" value="N-ACETYLMURAMOYL-L-ALANINE AMIDASE"/>
    <property type="match status" value="1"/>
</dbReference>
<evidence type="ECO:0000259" key="2">
    <source>
        <dbReference type="SMART" id="SM00646"/>
    </source>
</evidence>
<dbReference type="EMBL" id="BOOY01000012">
    <property type="protein sequence ID" value="GIJ02594.1"/>
    <property type="molecule type" value="Genomic_DNA"/>
</dbReference>
<dbReference type="GO" id="GO:0030288">
    <property type="term" value="C:outer membrane-bounded periplasmic space"/>
    <property type="evidence" value="ECO:0007669"/>
    <property type="project" value="TreeGrafter"/>
</dbReference>
<dbReference type="GO" id="GO:0008745">
    <property type="term" value="F:N-acetylmuramoyl-L-alanine amidase activity"/>
    <property type="evidence" value="ECO:0007669"/>
    <property type="project" value="InterPro"/>
</dbReference>
<dbReference type="AlphaFoldDB" id="A0A8J4DIQ4"/>
<keyword evidence="4" id="KW-1185">Reference proteome</keyword>
<dbReference type="InterPro" id="IPR036365">
    <property type="entry name" value="PGBD-like_sf"/>
</dbReference>
<dbReference type="InterPro" id="IPR002477">
    <property type="entry name" value="Peptidoglycan-bd-like"/>
</dbReference>
<sequence>MRPIRRGDRGPAVAEIRMILADLGVLEPSSDGFSAEHFDDATDQAVRAFQQSRGLGVDGMVGDDTWRALDAARWRFGARTLFHAIPEPLVGEDVRVLQERLLEMGYDVGRADGVYGARTARSLAQFQKEVGLSADGSCGPQTMKALRRLGRKVVGGRPQWLREAELFRQAGPNLIGKTIVVDPGHGGPDDTGVLVADGGLRWTEAELAYDVAARLEGRLGAVGMRVHLTRGPHPTRTLTDAERAELANGLSADLLISLHLDGQDNPHAEGVAAYHYGTGGGEVTSTVGERLANLVQREIAVRTGLLDCRVHAKTWPLLRLTRMPAVRVDLGYLTSPVDRARLTDALFREQIVEAILAAVQRMYYPVEHDVPTGSIDVRQLRLELAARQG</sequence>
<protein>
    <submittedName>
        <fullName evidence="3">N-acetylmuramoyl-L-alanine amidase</fullName>
    </submittedName>
</protein>
<evidence type="ECO:0000313" key="3">
    <source>
        <dbReference type="EMBL" id="GIJ02594.1"/>
    </source>
</evidence>
<dbReference type="SMART" id="SM00646">
    <property type="entry name" value="Ami_3"/>
    <property type="match status" value="1"/>
</dbReference>
<dbReference type="InterPro" id="IPR002508">
    <property type="entry name" value="MurNAc-LAA_cat"/>
</dbReference>
<accession>A0A8J4DIQ4</accession>
<dbReference type="GO" id="GO:0009253">
    <property type="term" value="P:peptidoglycan catabolic process"/>
    <property type="evidence" value="ECO:0007669"/>
    <property type="project" value="InterPro"/>
</dbReference>
<name>A0A8J4DIQ4_9ACTN</name>
<comment type="caution">
    <text evidence="3">The sequence shown here is derived from an EMBL/GenBank/DDBJ whole genome shotgun (WGS) entry which is preliminary data.</text>
</comment>
<proteinExistence type="predicted"/>
<dbReference type="Gene3D" id="1.10.101.10">
    <property type="entry name" value="PGBD-like superfamily/PGBD"/>
    <property type="match status" value="2"/>
</dbReference>